<dbReference type="NCBIfam" id="TIGR03156">
    <property type="entry name" value="GTP_HflX"/>
    <property type="match status" value="1"/>
</dbReference>
<feature type="binding site" evidence="8">
    <location>
        <position position="241"/>
    </location>
    <ligand>
        <name>Mg(2+)</name>
        <dbReference type="ChEBI" id="CHEBI:18420"/>
    </ligand>
</feature>
<comment type="subunit">
    <text evidence="6">Monomer. Associates with the 50S ribosomal subunit.</text>
</comment>
<evidence type="ECO:0000256" key="3">
    <source>
        <dbReference type="ARBA" id="ARBA00022741"/>
    </source>
</evidence>
<dbReference type="GO" id="GO:0005737">
    <property type="term" value="C:cytoplasm"/>
    <property type="evidence" value="ECO:0007669"/>
    <property type="project" value="UniProtKB-SubCell"/>
</dbReference>
<keyword evidence="4 8" id="KW-0460">Magnesium</keyword>
<keyword evidence="12" id="KW-1185">Reference proteome</keyword>
<comment type="cofactor">
    <cofactor evidence="8">
        <name>Mg(2+)</name>
        <dbReference type="ChEBI" id="CHEBI:18420"/>
    </cofactor>
</comment>
<evidence type="ECO:0000256" key="8">
    <source>
        <dbReference type="PIRSR" id="PIRSR006809-2"/>
    </source>
</evidence>
<dbReference type="PANTHER" id="PTHR10229:SF0">
    <property type="entry name" value="GTP-BINDING PROTEIN 6-RELATED"/>
    <property type="match status" value="1"/>
</dbReference>
<feature type="domain" description="Hflx-type G" evidence="10">
    <location>
        <begin position="208"/>
        <end position="372"/>
    </location>
</feature>
<dbReference type="GO" id="GO:0003924">
    <property type="term" value="F:GTPase activity"/>
    <property type="evidence" value="ECO:0007669"/>
    <property type="project" value="UniProtKB-UniRule"/>
</dbReference>
<evidence type="ECO:0000256" key="6">
    <source>
        <dbReference type="HAMAP-Rule" id="MF_00900"/>
    </source>
</evidence>
<dbReference type="CDD" id="cd01878">
    <property type="entry name" value="HflX"/>
    <property type="match status" value="1"/>
</dbReference>
<gene>
    <name evidence="6 11" type="primary">hflX</name>
    <name evidence="11" type="ORF">GCM10010912_06380</name>
</gene>
<feature type="binding site" evidence="7">
    <location>
        <begin position="214"/>
        <end position="221"/>
    </location>
    <ligand>
        <name>GTP</name>
        <dbReference type="ChEBI" id="CHEBI:37565"/>
    </ligand>
</feature>
<dbReference type="PRINTS" id="PR00326">
    <property type="entry name" value="GTP1OBG"/>
</dbReference>
<dbReference type="HAMAP" id="MF_00900">
    <property type="entry name" value="GTPase_HflX"/>
    <property type="match status" value="1"/>
</dbReference>
<dbReference type="GO" id="GO:0043022">
    <property type="term" value="F:ribosome binding"/>
    <property type="evidence" value="ECO:0007669"/>
    <property type="project" value="TreeGrafter"/>
</dbReference>
<feature type="binding site" evidence="7">
    <location>
        <begin position="261"/>
        <end position="264"/>
    </location>
    <ligand>
        <name>GTP</name>
        <dbReference type="ChEBI" id="CHEBI:37565"/>
    </ligand>
</feature>
<dbReference type="Gene3D" id="6.10.250.2860">
    <property type="match status" value="1"/>
</dbReference>
<dbReference type="InterPro" id="IPR030394">
    <property type="entry name" value="G_HFLX_dom"/>
</dbReference>
<evidence type="ECO:0000256" key="5">
    <source>
        <dbReference type="ARBA" id="ARBA00023134"/>
    </source>
</evidence>
<keyword evidence="5 6" id="KW-0342">GTP-binding</keyword>
<keyword evidence="3 6" id="KW-0547">Nucleotide-binding</keyword>
<feature type="binding site" evidence="7">
    <location>
        <begin position="327"/>
        <end position="330"/>
    </location>
    <ligand>
        <name>GTP</name>
        <dbReference type="ChEBI" id="CHEBI:37565"/>
    </ligand>
</feature>
<feature type="coiled-coil region" evidence="9">
    <location>
        <begin position="167"/>
        <end position="201"/>
    </location>
</feature>
<dbReference type="Gene3D" id="3.40.50.11060">
    <property type="entry name" value="GTPase HflX, N-terminal domain"/>
    <property type="match status" value="1"/>
</dbReference>
<dbReference type="PROSITE" id="PS51705">
    <property type="entry name" value="G_HFLX"/>
    <property type="match status" value="1"/>
</dbReference>
<dbReference type="Pfam" id="PF13167">
    <property type="entry name" value="GTP-bdg_N"/>
    <property type="match status" value="1"/>
</dbReference>
<dbReference type="RefSeq" id="WP_189022137.1">
    <property type="nucleotide sequence ID" value="NZ_BMKR01000002.1"/>
</dbReference>
<dbReference type="PANTHER" id="PTHR10229">
    <property type="entry name" value="GTP-BINDING PROTEIN HFLX"/>
    <property type="match status" value="1"/>
</dbReference>
<evidence type="ECO:0000256" key="2">
    <source>
        <dbReference type="ARBA" id="ARBA00022723"/>
    </source>
</evidence>
<sequence>MAITTHDTNTELQDRAILVSLVTDKIKRTGIDPELSLQELVQLAETAGVAVLDVLRQNKETPDSKWFIGKGKVEELRMAADGLGANTAIFDQELSGAQVRNLEEALDLKIIDRTQLILDIFAGRAKTREGIIQVELAQLSYLLPRLSGHGKNLSRLGGGIGTRGPGESKLETDRRHIRDRITELKRQLDEVVKTRELHRERRRKSGAVQVALVGYTNAGKSTLLKQLTDADVYIENQLFATLDPTSRVLALPGGKDVVLTDTVGFIQNLPHDLVASFRATLEEVNEANLVLHVVDASSPMREEQMEVVQSILQDLGAAGKPQITLFNKSDICDSGQLEMLPTGAGYLKISAFNPEDLTRVTELIEDELAGDTLTFRIPADRGDLSSLLYRVGEVLEQNVDENDVLYTVRLNKEDYLKWGYMVADFVDPQ</sequence>
<reference evidence="11" key="2">
    <citation type="submission" date="2020-09" db="EMBL/GenBank/DDBJ databases">
        <authorList>
            <person name="Sun Q."/>
            <person name="Zhou Y."/>
        </authorList>
    </citation>
    <scope>NUCLEOTIDE SEQUENCE</scope>
    <source>
        <strain evidence="11">CGMCC 1.16134</strain>
    </source>
</reference>
<protein>
    <recommendedName>
        <fullName evidence="6">GTPase HflX</fullName>
    </recommendedName>
    <alternativeName>
        <fullName evidence="6">GTP-binding protein HflX</fullName>
    </alternativeName>
</protein>
<comment type="similarity">
    <text evidence="6">Belongs to the TRAFAC class OBG-HflX-like GTPase superfamily. HflX GTPase family.</text>
</comment>
<dbReference type="InterPro" id="IPR016496">
    <property type="entry name" value="GTPase_HflX"/>
</dbReference>
<dbReference type="AlphaFoldDB" id="A0A917FC69"/>
<keyword evidence="2 8" id="KW-0479">Metal-binding</keyword>
<keyword evidence="1 6" id="KW-0963">Cytoplasm</keyword>
<feature type="binding site" evidence="8">
    <location>
        <position position="221"/>
    </location>
    <ligand>
        <name>Mg(2+)</name>
        <dbReference type="ChEBI" id="CHEBI:18420"/>
    </ligand>
</feature>
<reference evidence="11" key="1">
    <citation type="journal article" date="2014" name="Int. J. Syst. Evol. Microbiol.">
        <title>Complete genome sequence of Corynebacterium casei LMG S-19264T (=DSM 44701T), isolated from a smear-ripened cheese.</title>
        <authorList>
            <consortium name="US DOE Joint Genome Institute (JGI-PGF)"/>
            <person name="Walter F."/>
            <person name="Albersmeier A."/>
            <person name="Kalinowski J."/>
            <person name="Ruckert C."/>
        </authorList>
    </citation>
    <scope>NUCLEOTIDE SEQUENCE</scope>
    <source>
        <strain evidence="11">CGMCC 1.16134</strain>
    </source>
</reference>
<evidence type="ECO:0000256" key="4">
    <source>
        <dbReference type="ARBA" id="ARBA00022842"/>
    </source>
</evidence>
<dbReference type="Gene3D" id="3.40.50.300">
    <property type="entry name" value="P-loop containing nucleotide triphosphate hydrolases"/>
    <property type="match status" value="1"/>
</dbReference>
<feature type="binding site" evidence="7">
    <location>
        <begin position="239"/>
        <end position="243"/>
    </location>
    <ligand>
        <name>GTP</name>
        <dbReference type="ChEBI" id="CHEBI:37565"/>
    </ligand>
</feature>
<evidence type="ECO:0000256" key="9">
    <source>
        <dbReference type="SAM" id="Coils"/>
    </source>
</evidence>
<dbReference type="Pfam" id="PF16360">
    <property type="entry name" value="GTP-bdg_M"/>
    <property type="match status" value="1"/>
</dbReference>
<proteinExistence type="inferred from homology"/>
<evidence type="ECO:0000259" key="10">
    <source>
        <dbReference type="PROSITE" id="PS51705"/>
    </source>
</evidence>
<evidence type="ECO:0000313" key="11">
    <source>
        <dbReference type="EMBL" id="GGF64051.1"/>
    </source>
</evidence>
<dbReference type="InterPro" id="IPR032305">
    <property type="entry name" value="GTP-bd_M"/>
</dbReference>
<dbReference type="PIRSF" id="PIRSF006809">
    <property type="entry name" value="GTP-binding_hflX_prd"/>
    <property type="match status" value="1"/>
</dbReference>
<comment type="subcellular location">
    <subcellularLocation>
        <location evidence="6">Cytoplasm</location>
    </subcellularLocation>
    <text evidence="6">May associate with membranes.</text>
</comment>
<dbReference type="EMBL" id="BMKR01000002">
    <property type="protein sequence ID" value="GGF64051.1"/>
    <property type="molecule type" value="Genomic_DNA"/>
</dbReference>
<dbReference type="InterPro" id="IPR006073">
    <property type="entry name" value="GTP-bd"/>
</dbReference>
<dbReference type="InterPro" id="IPR027417">
    <property type="entry name" value="P-loop_NTPase"/>
</dbReference>
<dbReference type="GO" id="GO:0005525">
    <property type="term" value="F:GTP binding"/>
    <property type="evidence" value="ECO:0007669"/>
    <property type="project" value="UniProtKB-UniRule"/>
</dbReference>
<dbReference type="FunFam" id="3.40.50.11060:FF:000001">
    <property type="entry name" value="GTPase HflX"/>
    <property type="match status" value="1"/>
</dbReference>
<dbReference type="Proteomes" id="UP000637643">
    <property type="component" value="Unassembled WGS sequence"/>
</dbReference>
<organism evidence="11 12">
    <name type="scientific">Paenibacillus albidus</name>
    <dbReference type="NCBI Taxonomy" id="2041023"/>
    <lineage>
        <taxon>Bacteria</taxon>
        <taxon>Bacillati</taxon>
        <taxon>Bacillota</taxon>
        <taxon>Bacilli</taxon>
        <taxon>Bacillales</taxon>
        <taxon>Paenibacillaceae</taxon>
        <taxon>Paenibacillus</taxon>
    </lineage>
</organism>
<name>A0A917FC69_9BACL</name>
<evidence type="ECO:0000313" key="12">
    <source>
        <dbReference type="Proteomes" id="UP000637643"/>
    </source>
</evidence>
<evidence type="ECO:0000256" key="1">
    <source>
        <dbReference type="ARBA" id="ARBA00022490"/>
    </source>
</evidence>
<evidence type="ECO:0000256" key="7">
    <source>
        <dbReference type="PIRSR" id="PIRSR006809-1"/>
    </source>
</evidence>
<dbReference type="SUPFAM" id="SSF52540">
    <property type="entry name" value="P-loop containing nucleoside triphosphate hydrolases"/>
    <property type="match status" value="1"/>
</dbReference>
<dbReference type="InterPro" id="IPR025121">
    <property type="entry name" value="GTPase_HflX_N"/>
</dbReference>
<dbReference type="InterPro" id="IPR042108">
    <property type="entry name" value="GTPase_HflX_N_sf"/>
</dbReference>
<dbReference type="Pfam" id="PF01926">
    <property type="entry name" value="MMR_HSR1"/>
    <property type="match status" value="1"/>
</dbReference>
<comment type="caution">
    <text evidence="11">The sequence shown here is derived from an EMBL/GenBank/DDBJ whole genome shotgun (WGS) entry which is preliminary data.</text>
</comment>
<dbReference type="GO" id="GO:0046872">
    <property type="term" value="F:metal ion binding"/>
    <property type="evidence" value="ECO:0007669"/>
    <property type="project" value="UniProtKB-KW"/>
</dbReference>
<comment type="function">
    <text evidence="6">GTPase that associates with the 50S ribosomal subunit and may have a role during protein synthesis or ribosome biogenesis.</text>
</comment>
<accession>A0A917FC69</accession>
<keyword evidence="9" id="KW-0175">Coiled coil</keyword>